<dbReference type="OrthoDB" id="9810449at2"/>
<proteinExistence type="predicted"/>
<keyword evidence="1" id="KW-0378">Hydrolase</keyword>
<gene>
    <name evidence="1" type="ORF">ESP70_000720</name>
</gene>
<dbReference type="PANTHER" id="PTHR19288:SF95">
    <property type="entry name" value="D-GLYCEROL 3-PHOSPHATE PHOSPHATASE"/>
    <property type="match status" value="1"/>
</dbReference>
<organism evidence="1 2">
    <name type="scientific">Aeromicrobium ginsengisoli</name>
    <dbReference type="NCBI Taxonomy" id="363867"/>
    <lineage>
        <taxon>Bacteria</taxon>
        <taxon>Bacillati</taxon>
        <taxon>Actinomycetota</taxon>
        <taxon>Actinomycetes</taxon>
        <taxon>Propionibacteriales</taxon>
        <taxon>Nocardioidaceae</taxon>
        <taxon>Aeromicrobium</taxon>
    </lineage>
</organism>
<dbReference type="InterPro" id="IPR036412">
    <property type="entry name" value="HAD-like_sf"/>
</dbReference>
<dbReference type="AlphaFoldDB" id="A0A5M4FGZ8"/>
<dbReference type="InterPro" id="IPR006439">
    <property type="entry name" value="HAD-SF_hydro_IA"/>
</dbReference>
<dbReference type="RefSeq" id="WP_149687478.1">
    <property type="nucleotide sequence ID" value="NZ_SDPQ02000001.1"/>
</dbReference>
<dbReference type="Pfam" id="PF13242">
    <property type="entry name" value="Hydrolase_like"/>
    <property type="match status" value="1"/>
</dbReference>
<dbReference type="GO" id="GO:0005737">
    <property type="term" value="C:cytoplasm"/>
    <property type="evidence" value="ECO:0007669"/>
    <property type="project" value="TreeGrafter"/>
</dbReference>
<evidence type="ECO:0000313" key="1">
    <source>
        <dbReference type="EMBL" id="KAA1399331.1"/>
    </source>
</evidence>
<name>A0A5M4FGZ8_9ACTN</name>
<protein>
    <submittedName>
        <fullName evidence="1">HAD-IIA family hydrolase</fullName>
    </submittedName>
</protein>
<dbReference type="Proteomes" id="UP000380867">
    <property type="component" value="Unassembled WGS sequence"/>
</dbReference>
<dbReference type="Gene3D" id="3.40.50.1000">
    <property type="entry name" value="HAD superfamily/HAD-like"/>
    <property type="match status" value="2"/>
</dbReference>
<comment type="caution">
    <text evidence="1">The sequence shown here is derived from an EMBL/GenBank/DDBJ whole genome shotgun (WGS) entry which is preliminary data.</text>
</comment>
<reference evidence="1" key="1">
    <citation type="submission" date="2019-09" db="EMBL/GenBank/DDBJ databases">
        <authorList>
            <person name="Li J."/>
        </authorList>
    </citation>
    <scope>NUCLEOTIDE SEQUENCE [LARGE SCALE GENOMIC DNA]</scope>
    <source>
        <strain evidence="1">JCM 14732</strain>
    </source>
</reference>
<dbReference type="NCBIfam" id="TIGR01460">
    <property type="entry name" value="HAD-SF-IIA"/>
    <property type="match status" value="1"/>
</dbReference>
<sequence>MTLSATGLGSTTQSLSTVYDLAMLDLDGVVYVGQDAVPGAAKALEIARAGGMRLAYVTNNASRTSHEVADHLRELAMPEVSDSDVVTSAQAVAHLVADAVPAGSPVLLVGGEGLRSPLEERGLRCVTSLDDGPVAVVQGFHPDVGWRQLSEASFAIQTGVPWFVSNTDLTIPTARGIAPGNGSLVQAIRNATGATPTVAGKPEKALFDETMERVGGERPLVVGDRLDTDIEGAVNAGTDSLAVLTGVSTLQEIIDAGPRSRPTYVSADLAGLNEPHLTIEYDTDRARCGAATALVRDDVVSVEAGDPHSTDALRAVIGLAWSLRDRSDVSVTVDGTLKA</sequence>
<dbReference type="InterPro" id="IPR006357">
    <property type="entry name" value="HAD-SF_hydro_IIA"/>
</dbReference>
<dbReference type="InterPro" id="IPR023214">
    <property type="entry name" value="HAD_sf"/>
</dbReference>
<keyword evidence="2" id="KW-1185">Reference proteome</keyword>
<dbReference type="NCBIfam" id="TIGR01549">
    <property type="entry name" value="HAD-SF-IA-v1"/>
    <property type="match status" value="1"/>
</dbReference>
<dbReference type="EMBL" id="SDPQ02000001">
    <property type="protein sequence ID" value="KAA1399331.1"/>
    <property type="molecule type" value="Genomic_DNA"/>
</dbReference>
<accession>A0A5M4FGZ8</accession>
<dbReference type="GO" id="GO:0016791">
    <property type="term" value="F:phosphatase activity"/>
    <property type="evidence" value="ECO:0007669"/>
    <property type="project" value="TreeGrafter"/>
</dbReference>
<evidence type="ECO:0000313" key="2">
    <source>
        <dbReference type="Proteomes" id="UP000380867"/>
    </source>
</evidence>
<dbReference type="SUPFAM" id="SSF56784">
    <property type="entry name" value="HAD-like"/>
    <property type="match status" value="1"/>
</dbReference>
<dbReference type="PANTHER" id="PTHR19288">
    <property type="entry name" value="4-NITROPHENYLPHOSPHATASE-RELATED"/>
    <property type="match status" value="1"/>
</dbReference>
<dbReference type="Pfam" id="PF13344">
    <property type="entry name" value="Hydrolase_6"/>
    <property type="match status" value="1"/>
</dbReference>